<proteinExistence type="predicted"/>
<evidence type="ECO:0000313" key="2">
    <source>
        <dbReference type="WBParaSite" id="PS1159_v2.g20795.t1"/>
    </source>
</evidence>
<protein>
    <submittedName>
        <fullName evidence="2">Secreted protein</fullName>
    </submittedName>
</protein>
<sequence>MRVYVHLLAAAVNIFLKVFFLFKFFCCTFLLHLDLFFFYDNSFFDRIFCHVQTSSFLMFKKLCYICDYFLFSTPAIPSFLFKL</sequence>
<accession>A0AC35FTX8</accession>
<organism evidence="1 2">
    <name type="scientific">Panagrolaimus sp. PS1159</name>
    <dbReference type="NCBI Taxonomy" id="55785"/>
    <lineage>
        <taxon>Eukaryota</taxon>
        <taxon>Metazoa</taxon>
        <taxon>Ecdysozoa</taxon>
        <taxon>Nematoda</taxon>
        <taxon>Chromadorea</taxon>
        <taxon>Rhabditida</taxon>
        <taxon>Tylenchina</taxon>
        <taxon>Panagrolaimomorpha</taxon>
        <taxon>Panagrolaimoidea</taxon>
        <taxon>Panagrolaimidae</taxon>
        <taxon>Panagrolaimus</taxon>
    </lineage>
</organism>
<evidence type="ECO:0000313" key="1">
    <source>
        <dbReference type="Proteomes" id="UP000887580"/>
    </source>
</evidence>
<dbReference type="WBParaSite" id="PS1159_v2.g20795.t1">
    <property type="protein sequence ID" value="PS1159_v2.g20795.t1"/>
    <property type="gene ID" value="PS1159_v2.g20795"/>
</dbReference>
<reference evidence="2" key="1">
    <citation type="submission" date="2022-11" db="UniProtKB">
        <authorList>
            <consortium name="WormBaseParasite"/>
        </authorList>
    </citation>
    <scope>IDENTIFICATION</scope>
</reference>
<name>A0AC35FTX8_9BILA</name>
<dbReference type="Proteomes" id="UP000887580">
    <property type="component" value="Unplaced"/>
</dbReference>